<comment type="caution">
    <text evidence="12">The sequence shown here is derived from an EMBL/GenBank/DDBJ whole genome shotgun (WGS) entry which is preliminary data.</text>
</comment>
<keyword evidence="1" id="KW-0808">Transferase</keyword>
<evidence type="ECO:0000313" key="13">
    <source>
        <dbReference type="Proteomes" id="UP000663824"/>
    </source>
</evidence>
<dbReference type="PANTHER" id="PTHR20905:SF1">
    <property type="entry name" value="AT07410P-RELATED"/>
    <property type="match status" value="1"/>
</dbReference>
<comment type="catalytic activity">
    <reaction evidence="7">
        <text>dopamine + acetyl-CoA = N-acetyldopamine + CoA + H(+)</text>
        <dbReference type="Rhea" id="RHEA:51388"/>
        <dbReference type="ChEBI" id="CHEBI:15378"/>
        <dbReference type="ChEBI" id="CHEBI:57287"/>
        <dbReference type="ChEBI" id="CHEBI:57288"/>
        <dbReference type="ChEBI" id="CHEBI:59905"/>
        <dbReference type="ChEBI" id="CHEBI:125678"/>
    </reaction>
    <physiologicalReaction direction="left-to-right" evidence="7">
        <dbReference type="Rhea" id="RHEA:51389"/>
    </physiologicalReaction>
</comment>
<comment type="similarity">
    <text evidence="2">Belongs to the acetyltransferase family. AANAT subfamily.</text>
</comment>
<dbReference type="Proteomes" id="UP000663824">
    <property type="component" value="Unassembled WGS sequence"/>
</dbReference>
<evidence type="ECO:0000256" key="11">
    <source>
        <dbReference type="ARBA" id="ARBA00052491"/>
    </source>
</evidence>
<reference evidence="12" key="1">
    <citation type="submission" date="2021-02" db="EMBL/GenBank/DDBJ databases">
        <authorList>
            <person name="Nowell W R."/>
        </authorList>
    </citation>
    <scope>NUCLEOTIDE SEQUENCE</scope>
</reference>
<evidence type="ECO:0000256" key="1">
    <source>
        <dbReference type="ARBA" id="ARBA00022679"/>
    </source>
</evidence>
<dbReference type="SUPFAM" id="SSF55729">
    <property type="entry name" value="Acyl-CoA N-acyltransferases (Nat)"/>
    <property type="match status" value="1"/>
</dbReference>
<dbReference type="EC" id="2.3.1.87" evidence="3"/>
<dbReference type="GO" id="GO:0004059">
    <property type="term" value="F:aralkylamine N-acetyltransferase activity"/>
    <property type="evidence" value="ECO:0007669"/>
    <property type="project" value="UniProtKB-EC"/>
</dbReference>
<evidence type="ECO:0000256" key="5">
    <source>
        <dbReference type="ARBA" id="ARBA00050849"/>
    </source>
</evidence>
<sequence length="253" mass="29239">MSRHLMNIARLSNYRRYIHDGYRLFNKSHCRKFHQDIVNKRSSSPSISLCLMKSDHRDEASSVLNESFFSDEPLSNFLSLHVPNDLTEFTKMSFEKALQDKCSYVAIDNNQQKIIGVLISLIENVNDNTNIIDSQIKSEKMRYILKLLETLHNQINLFQIFNTDRLLHVLMITVNQQYRGLNLTRQLINLSLEQAKILGIKGAFAEATGIYSTKAMLKMGFQKYDEVIYDKYDPKRLSGLGIHDRCALLAKSL</sequence>
<organism evidence="12 13">
    <name type="scientific">Rotaria magnacalcarata</name>
    <dbReference type="NCBI Taxonomy" id="392030"/>
    <lineage>
        <taxon>Eukaryota</taxon>
        <taxon>Metazoa</taxon>
        <taxon>Spiralia</taxon>
        <taxon>Gnathifera</taxon>
        <taxon>Rotifera</taxon>
        <taxon>Eurotatoria</taxon>
        <taxon>Bdelloidea</taxon>
        <taxon>Philodinida</taxon>
        <taxon>Philodinidae</taxon>
        <taxon>Rotaria</taxon>
    </lineage>
</organism>
<comment type="catalytic activity">
    <reaction evidence="8">
        <text>serotonin + (9Z)-octadecenoyl-CoA = N-(9Z-octadecenoyl)-serotonin + CoA + H(+)</text>
        <dbReference type="Rhea" id="RHEA:51392"/>
        <dbReference type="ChEBI" id="CHEBI:15378"/>
        <dbReference type="ChEBI" id="CHEBI:57287"/>
        <dbReference type="ChEBI" id="CHEBI:57387"/>
        <dbReference type="ChEBI" id="CHEBI:134064"/>
        <dbReference type="ChEBI" id="CHEBI:350546"/>
    </reaction>
    <physiologicalReaction direction="left-to-right" evidence="8">
        <dbReference type="Rhea" id="RHEA:51393"/>
    </physiologicalReaction>
</comment>
<name>A0A816T9R9_9BILA</name>
<dbReference type="InterPro" id="IPR016181">
    <property type="entry name" value="Acyl_CoA_acyltransferase"/>
</dbReference>
<proteinExistence type="inferred from homology"/>
<gene>
    <name evidence="12" type="ORF">MBJ925_LOCUS21787</name>
</gene>
<protein>
    <recommendedName>
        <fullName evidence="3">aralkylamine N-acetyltransferase</fullName>
        <ecNumber evidence="3">2.3.1.87</ecNumber>
    </recommendedName>
</protein>
<dbReference type="FunFam" id="3.40.630.30:FF:000046">
    <property type="entry name" value="Dopamine N-acetyltransferase"/>
    <property type="match status" value="1"/>
</dbReference>
<evidence type="ECO:0000256" key="2">
    <source>
        <dbReference type="ARBA" id="ARBA00038182"/>
    </source>
</evidence>
<evidence type="ECO:0000256" key="8">
    <source>
        <dbReference type="ARBA" id="ARBA00051823"/>
    </source>
</evidence>
<evidence type="ECO:0000256" key="10">
    <source>
        <dbReference type="ARBA" id="ARBA00052335"/>
    </source>
</evidence>
<dbReference type="AlphaFoldDB" id="A0A816T9R9"/>
<evidence type="ECO:0000256" key="4">
    <source>
        <dbReference type="ARBA" id="ARBA00050189"/>
    </source>
</evidence>
<dbReference type="Gene3D" id="3.40.630.30">
    <property type="match status" value="1"/>
</dbReference>
<evidence type="ECO:0000256" key="3">
    <source>
        <dbReference type="ARBA" id="ARBA00039114"/>
    </source>
</evidence>
<dbReference type="EMBL" id="CAJNRE010011069">
    <property type="protein sequence ID" value="CAF2098266.1"/>
    <property type="molecule type" value="Genomic_DNA"/>
</dbReference>
<comment type="catalytic activity">
    <reaction evidence="6">
        <text>serotonin + (5Z,8Z,11Z,14Z)-eicosatetraenoyl-CoA = N-[(5Z,8Z,11Z,14Z)-eicosatetraenoyl]-serotonin + CoA + H(+)</text>
        <dbReference type="Rhea" id="RHEA:51396"/>
        <dbReference type="ChEBI" id="CHEBI:15378"/>
        <dbReference type="ChEBI" id="CHEBI:57287"/>
        <dbReference type="ChEBI" id="CHEBI:57368"/>
        <dbReference type="ChEBI" id="CHEBI:132255"/>
        <dbReference type="ChEBI" id="CHEBI:350546"/>
    </reaction>
    <physiologicalReaction direction="left-to-right" evidence="6">
        <dbReference type="Rhea" id="RHEA:51397"/>
    </physiologicalReaction>
</comment>
<evidence type="ECO:0000256" key="6">
    <source>
        <dbReference type="ARBA" id="ARBA00051284"/>
    </source>
</evidence>
<comment type="catalytic activity">
    <reaction evidence="4">
        <text>dopamine + (9Z)-octadecenoyl-CoA = N-(9Z-octadecanoyl)-dopamine + CoA + H(+)</text>
        <dbReference type="Rhea" id="RHEA:51380"/>
        <dbReference type="ChEBI" id="CHEBI:15378"/>
        <dbReference type="ChEBI" id="CHEBI:31883"/>
        <dbReference type="ChEBI" id="CHEBI:57287"/>
        <dbReference type="ChEBI" id="CHEBI:57387"/>
        <dbReference type="ChEBI" id="CHEBI:59905"/>
    </reaction>
    <physiologicalReaction direction="left-to-right" evidence="4">
        <dbReference type="Rhea" id="RHEA:51381"/>
    </physiologicalReaction>
</comment>
<comment type="catalytic activity">
    <reaction evidence="11">
        <text>serotonin + acetyl-CoA = N-acetylserotonin + CoA + H(+)</text>
        <dbReference type="Rhea" id="RHEA:25217"/>
        <dbReference type="ChEBI" id="CHEBI:15378"/>
        <dbReference type="ChEBI" id="CHEBI:17697"/>
        <dbReference type="ChEBI" id="CHEBI:57287"/>
        <dbReference type="ChEBI" id="CHEBI:57288"/>
        <dbReference type="ChEBI" id="CHEBI:350546"/>
        <dbReference type="EC" id="2.3.1.87"/>
    </reaction>
    <physiologicalReaction direction="left-to-right" evidence="11">
        <dbReference type="Rhea" id="RHEA:25218"/>
    </physiologicalReaction>
</comment>
<accession>A0A816T9R9</accession>
<evidence type="ECO:0000256" key="9">
    <source>
        <dbReference type="ARBA" id="ARBA00052178"/>
    </source>
</evidence>
<comment type="catalytic activity">
    <reaction evidence="5">
        <text>serotonin + octadecanoyl-CoA = N-octadecanoyl-serotonin + CoA + H(+)</text>
        <dbReference type="Rhea" id="RHEA:51400"/>
        <dbReference type="ChEBI" id="CHEBI:15378"/>
        <dbReference type="ChEBI" id="CHEBI:57287"/>
        <dbReference type="ChEBI" id="CHEBI:57394"/>
        <dbReference type="ChEBI" id="CHEBI:134065"/>
        <dbReference type="ChEBI" id="CHEBI:350546"/>
    </reaction>
    <physiologicalReaction direction="left-to-right" evidence="5">
        <dbReference type="Rhea" id="RHEA:51401"/>
    </physiologicalReaction>
</comment>
<dbReference type="PANTHER" id="PTHR20905">
    <property type="entry name" value="N-ACETYLTRANSFERASE-RELATED"/>
    <property type="match status" value="1"/>
</dbReference>
<comment type="catalytic activity">
    <reaction evidence="10">
        <text>dopamine + hexadecanoyl-CoA = N-hexadecanoyl-dopamine + CoA + H(+)</text>
        <dbReference type="Rhea" id="RHEA:51376"/>
        <dbReference type="ChEBI" id="CHEBI:15378"/>
        <dbReference type="ChEBI" id="CHEBI:57287"/>
        <dbReference type="ChEBI" id="CHEBI:57379"/>
        <dbReference type="ChEBI" id="CHEBI:59905"/>
        <dbReference type="ChEBI" id="CHEBI:134058"/>
    </reaction>
    <physiologicalReaction direction="left-to-right" evidence="10">
        <dbReference type="Rhea" id="RHEA:51377"/>
    </physiologicalReaction>
</comment>
<evidence type="ECO:0000256" key="7">
    <source>
        <dbReference type="ARBA" id="ARBA00051711"/>
    </source>
</evidence>
<evidence type="ECO:0000313" key="12">
    <source>
        <dbReference type="EMBL" id="CAF2098266.1"/>
    </source>
</evidence>
<comment type="catalytic activity">
    <reaction evidence="9">
        <text>serotonin + hexadecanoyl-CoA = N-hexadecanoyl-serotonin + CoA + H(+)</text>
        <dbReference type="Rhea" id="RHEA:51384"/>
        <dbReference type="ChEBI" id="CHEBI:15378"/>
        <dbReference type="ChEBI" id="CHEBI:57287"/>
        <dbReference type="ChEBI" id="CHEBI:57379"/>
        <dbReference type="ChEBI" id="CHEBI:134059"/>
        <dbReference type="ChEBI" id="CHEBI:350546"/>
    </reaction>
    <physiologicalReaction direction="left-to-right" evidence="9">
        <dbReference type="Rhea" id="RHEA:51385"/>
    </physiologicalReaction>
</comment>